<dbReference type="PANTHER" id="PTHR43553">
    <property type="entry name" value="HEAVY METAL TRANSPORTER"/>
    <property type="match status" value="1"/>
</dbReference>
<gene>
    <name evidence="5" type="ORF">CRU91_04275</name>
</gene>
<proteinExistence type="predicted"/>
<evidence type="ECO:0000256" key="3">
    <source>
        <dbReference type="ARBA" id="ARBA00022840"/>
    </source>
</evidence>
<evidence type="ECO:0000256" key="1">
    <source>
        <dbReference type="ARBA" id="ARBA00022448"/>
    </source>
</evidence>
<keyword evidence="2" id="KW-0547">Nucleotide-binding</keyword>
<dbReference type="GO" id="GO:0043190">
    <property type="term" value="C:ATP-binding cassette (ABC) transporter complex"/>
    <property type="evidence" value="ECO:0007669"/>
    <property type="project" value="TreeGrafter"/>
</dbReference>
<dbReference type="InterPro" id="IPR003593">
    <property type="entry name" value="AAA+_ATPase"/>
</dbReference>
<feature type="domain" description="ABC transporter" evidence="4">
    <location>
        <begin position="5"/>
        <end position="216"/>
    </location>
</feature>
<dbReference type="InterPro" id="IPR017871">
    <property type="entry name" value="ABC_transporter-like_CS"/>
</dbReference>
<comment type="caution">
    <text evidence="5">The sequence shown here is derived from an EMBL/GenBank/DDBJ whole genome shotgun (WGS) entry which is preliminary data.</text>
</comment>
<keyword evidence="6" id="KW-1185">Reference proteome</keyword>
<dbReference type="CDD" id="cd03225">
    <property type="entry name" value="ABC_cobalt_CbiO_domain1"/>
    <property type="match status" value="1"/>
</dbReference>
<evidence type="ECO:0000256" key="2">
    <source>
        <dbReference type="ARBA" id="ARBA00022741"/>
    </source>
</evidence>
<evidence type="ECO:0000313" key="6">
    <source>
        <dbReference type="Proteomes" id="UP000252669"/>
    </source>
</evidence>
<organism evidence="5 6">
    <name type="scientific">Aliarcobacter vitoriensis</name>
    <dbReference type="NCBI Taxonomy" id="2011099"/>
    <lineage>
        <taxon>Bacteria</taxon>
        <taxon>Pseudomonadati</taxon>
        <taxon>Campylobacterota</taxon>
        <taxon>Epsilonproteobacteria</taxon>
        <taxon>Campylobacterales</taxon>
        <taxon>Arcobacteraceae</taxon>
        <taxon>Aliarcobacter</taxon>
    </lineage>
</organism>
<dbReference type="Pfam" id="PF00005">
    <property type="entry name" value="ABC_tran"/>
    <property type="match status" value="1"/>
</dbReference>
<evidence type="ECO:0000313" key="5">
    <source>
        <dbReference type="EMBL" id="RBQ29306.1"/>
    </source>
</evidence>
<dbReference type="OrthoDB" id="9782163at2"/>
<dbReference type="RefSeq" id="WP_113893792.1">
    <property type="nucleotide sequence ID" value="NZ_JANJGA010000006.1"/>
</dbReference>
<dbReference type="GO" id="GO:0005524">
    <property type="term" value="F:ATP binding"/>
    <property type="evidence" value="ECO:0007669"/>
    <property type="project" value="UniProtKB-KW"/>
</dbReference>
<reference evidence="5 6" key="1">
    <citation type="submission" date="2017-10" db="EMBL/GenBank/DDBJ databases">
        <title>Genomics of the genus Arcobacter.</title>
        <authorList>
            <person name="Perez-Cataluna A."/>
            <person name="Figueras M.J."/>
        </authorList>
    </citation>
    <scope>NUCLEOTIDE SEQUENCE [LARGE SCALE GENOMIC DNA]</scope>
    <source>
        <strain evidence="5 6">CECT 9230</strain>
    </source>
</reference>
<dbReference type="Proteomes" id="UP000252669">
    <property type="component" value="Unassembled WGS sequence"/>
</dbReference>
<accession>A0A366MSN5</accession>
<sequence>MSCTLNLKNILYKKDDKVLFEDITFDLGHKEKIAIVGANGCGKSTLLKLIVGLERPNKGEIYLFHNLVKDKNDYEKYRNDIGYLPQDVSSFFLSITVIEDIMFSLRVKGLNKDEAYTKSIEILKKLDILHLENRVIFELSGGEQKLVALSSILVNDPTILLLDEPTNALDEESEKKILNILNSLNKSMIIVSHHKTFIVNLTNTIYKLDNKLLIKI</sequence>
<dbReference type="InterPro" id="IPR050095">
    <property type="entry name" value="ECF_ABC_transporter_ATP-bd"/>
</dbReference>
<dbReference type="PROSITE" id="PS50893">
    <property type="entry name" value="ABC_TRANSPORTER_2"/>
    <property type="match status" value="1"/>
</dbReference>
<dbReference type="InterPro" id="IPR003439">
    <property type="entry name" value="ABC_transporter-like_ATP-bd"/>
</dbReference>
<keyword evidence="3 5" id="KW-0067">ATP-binding</keyword>
<dbReference type="GO" id="GO:0016887">
    <property type="term" value="F:ATP hydrolysis activity"/>
    <property type="evidence" value="ECO:0007669"/>
    <property type="project" value="InterPro"/>
</dbReference>
<dbReference type="InterPro" id="IPR015856">
    <property type="entry name" value="ABC_transpr_CbiO/EcfA_su"/>
</dbReference>
<name>A0A366MSN5_9BACT</name>
<evidence type="ECO:0000259" key="4">
    <source>
        <dbReference type="PROSITE" id="PS50893"/>
    </source>
</evidence>
<keyword evidence="1" id="KW-0813">Transport</keyword>
<dbReference type="SUPFAM" id="SSF52540">
    <property type="entry name" value="P-loop containing nucleoside triphosphate hydrolases"/>
    <property type="match status" value="1"/>
</dbReference>
<dbReference type="GO" id="GO:0042626">
    <property type="term" value="F:ATPase-coupled transmembrane transporter activity"/>
    <property type="evidence" value="ECO:0007669"/>
    <property type="project" value="TreeGrafter"/>
</dbReference>
<dbReference type="SMART" id="SM00382">
    <property type="entry name" value="AAA"/>
    <property type="match status" value="1"/>
</dbReference>
<dbReference type="EMBL" id="PDKB01000006">
    <property type="protein sequence ID" value="RBQ29306.1"/>
    <property type="molecule type" value="Genomic_DNA"/>
</dbReference>
<dbReference type="PROSITE" id="PS00211">
    <property type="entry name" value="ABC_TRANSPORTER_1"/>
    <property type="match status" value="1"/>
</dbReference>
<dbReference type="AlphaFoldDB" id="A0A366MSN5"/>
<protein>
    <submittedName>
        <fullName evidence="5">Cobalt ABC transporter ATP-binding protein</fullName>
    </submittedName>
</protein>
<dbReference type="InterPro" id="IPR027417">
    <property type="entry name" value="P-loop_NTPase"/>
</dbReference>
<dbReference type="Gene3D" id="3.40.50.300">
    <property type="entry name" value="P-loop containing nucleotide triphosphate hydrolases"/>
    <property type="match status" value="1"/>
</dbReference>